<keyword evidence="5" id="KW-1185">Reference proteome</keyword>
<feature type="coiled-coil region" evidence="1">
    <location>
        <begin position="116"/>
        <end position="143"/>
    </location>
</feature>
<sequence length="763" mass="86962">MDKESNSSGGGGFGSPISGLSGSGSVLDNDKIQKVVNNYQKIKTQNAILKKALVQEQQKTNDLEKTVKEKEQALVTALQEHDVLDFNNQRLTKRITLMQEEFMNSGKKESGGQWFGRNTKIELQKKEDEINVLRSELQEKIEDNEGLHSVNIEKENAYKALESDLKSCISNKDIEIKEKEEKIETLLLEQKESEKKLQDQTKGLRDAISLLENNFKQIYSSTRQRDDVLIQLGDIIQRGLNSNSPNITLDYPLENITPSNERFSFDEIQLDKNFKEISNVIDTNAIKSITDRNSWVPLTKQIMNSAQTFLSYHLEQISNLIGSHRRTMNDLIESNQNEFLKINENMNRLTLQKEELEFRVNTLQEQLLAKEREITELNQKIQDTNNIVLATQESKQQIEQQAQKDKEAYEANRKQLEQQIKTLKSDFERETKQAKDQHQGLLKHQKTLLNSKITEKDAQISNLEKKINLLLKQTNINSSNNTSPITSNNNTPTLLPSNISPSNSTSNLEELNSTDNSATGNNDVNSNNLLDLSFLENSSNSNNNNNSSPNISNGNNNSTNNLIDLDDDTINSIENTIQETNIENNSGTPKILSERFKLSVLDETGDESDSLNFSLTDKERENEMKIYYENKITQLLNKISNIDAKAIRYYDQYQILLKKGGASQQELDSTVEQLKNAKDELKNTKDELEVTRVNYDQQMRYLTEQFISLNENVSSLDGQINKIKQHKVSCGKCKAWNSLDYIFSPNNQGLYCSKGHPILSIQP</sequence>
<dbReference type="Pfam" id="PF10205">
    <property type="entry name" value="KLRAQ"/>
    <property type="match status" value="1"/>
</dbReference>
<evidence type="ECO:0000313" key="5">
    <source>
        <dbReference type="Proteomes" id="UP000001064"/>
    </source>
</evidence>
<dbReference type="InParanoid" id="F1A0J6"/>
<dbReference type="EMBL" id="GL871341">
    <property type="protein sequence ID" value="EGC30288.1"/>
    <property type="molecule type" value="Genomic_DNA"/>
</dbReference>
<feature type="region of interest" description="Disordered" evidence="2">
    <location>
        <begin position="1"/>
        <end position="21"/>
    </location>
</feature>
<dbReference type="OrthoDB" id="19247at2759"/>
<dbReference type="STRING" id="5786.F1A0J6"/>
<protein>
    <recommendedName>
        <fullName evidence="3">Protein phosphatase 1 regulatory subunit 21 N-terminal domain-containing protein</fullName>
    </recommendedName>
</protein>
<keyword evidence="1" id="KW-0175">Coiled coil</keyword>
<dbReference type="InterPro" id="IPR019343">
    <property type="entry name" value="PPP1R21_N"/>
</dbReference>
<name>F1A0J6_DICPU</name>
<dbReference type="KEGG" id="dpp:DICPUDRAFT_157996"/>
<evidence type="ECO:0000313" key="4">
    <source>
        <dbReference type="EMBL" id="EGC30288.1"/>
    </source>
</evidence>
<dbReference type="Proteomes" id="UP000001064">
    <property type="component" value="Unassembled WGS sequence"/>
</dbReference>
<feature type="compositionally biased region" description="Low complexity" evidence="2">
    <location>
        <begin position="521"/>
        <end position="563"/>
    </location>
</feature>
<dbReference type="GO" id="GO:0005769">
    <property type="term" value="C:early endosome"/>
    <property type="evidence" value="ECO:0000318"/>
    <property type="project" value="GO_Central"/>
</dbReference>
<dbReference type="PANTHER" id="PTHR21448">
    <property type="entry name" value="SMOOTH MUSCLE MYOSIN HEAVY CHAIN-RELATED"/>
    <property type="match status" value="1"/>
</dbReference>
<dbReference type="InterPro" id="IPR049372">
    <property type="entry name" value="PPP1R21_C"/>
</dbReference>
<accession>F1A0J6</accession>
<dbReference type="VEuPathDB" id="AmoebaDB:DICPUDRAFT_157996"/>
<evidence type="ECO:0000256" key="1">
    <source>
        <dbReference type="SAM" id="Coils"/>
    </source>
</evidence>
<organism evidence="4 5">
    <name type="scientific">Dictyostelium purpureum</name>
    <name type="common">Slime mold</name>
    <dbReference type="NCBI Taxonomy" id="5786"/>
    <lineage>
        <taxon>Eukaryota</taxon>
        <taxon>Amoebozoa</taxon>
        <taxon>Evosea</taxon>
        <taxon>Eumycetozoa</taxon>
        <taxon>Dictyostelia</taxon>
        <taxon>Dictyosteliales</taxon>
        <taxon>Dictyosteliaceae</taxon>
        <taxon>Dictyostelium</taxon>
    </lineage>
</organism>
<feature type="coiled-coil region" evidence="1">
    <location>
        <begin position="169"/>
        <end position="214"/>
    </location>
</feature>
<dbReference type="Pfam" id="PF21636">
    <property type="entry name" value="PPP1R21_C"/>
    <property type="match status" value="1"/>
</dbReference>
<dbReference type="AlphaFoldDB" id="F1A0J6"/>
<dbReference type="PANTHER" id="PTHR21448:SF0">
    <property type="entry name" value="PROTEIN PHOSPHATASE 1 REGULATORY SUBUNIT 21"/>
    <property type="match status" value="1"/>
</dbReference>
<feature type="domain" description="Protein phosphatase 1 regulatory subunit 21 N-terminal" evidence="3">
    <location>
        <begin position="33"/>
        <end position="137"/>
    </location>
</feature>
<proteinExistence type="predicted"/>
<evidence type="ECO:0000256" key="2">
    <source>
        <dbReference type="SAM" id="MobiDB-lite"/>
    </source>
</evidence>
<feature type="region of interest" description="Disordered" evidence="2">
    <location>
        <begin position="476"/>
        <end position="565"/>
    </location>
</feature>
<dbReference type="OMA" id="LKAQHAV"/>
<feature type="coiled-coil region" evidence="1">
    <location>
        <begin position="664"/>
        <end position="698"/>
    </location>
</feature>
<dbReference type="eggNOG" id="ENOG502SG9I">
    <property type="taxonomic scope" value="Eukaryota"/>
</dbReference>
<dbReference type="FunCoup" id="F1A0J6">
    <property type="interactions" value="8"/>
</dbReference>
<evidence type="ECO:0000259" key="3">
    <source>
        <dbReference type="SMART" id="SM01254"/>
    </source>
</evidence>
<dbReference type="RefSeq" id="XP_003293191.1">
    <property type="nucleotide sequence ID" value="XM_003293143.1"/>
</dbReference>
<dbReference type="SMART" id="SM01254">
    <property type="entry name" value="KLRAQ"/>
    <property type="match status" value="1"/>
</dbReference>
<feature type="compositionally biased region" description="Low complexity" evidence="2">
    <location>
        <begin position="476"/>
        <end position="514"/>
    </location>
</feature>
<feature type="coiled-coil region" evidence="1">
    <location>
        <begin position="39"/>
        <end position="80"/>
    </location>
</feature>
<reference evidence="5" key="1">
    <citation type="journal article" date="2011" name="Genome Biol.">
        <title>Comparative genomics of the social amoebae Dictyostelium discoideum and Dictyostelium purpureum.</title>
        <authorList>
            <consortium name="US DOE Joint Genome Institute (JGI-PGF)"/>
            <person name="Sucgang R."/>
            <person name="Kuo A."/>
            <person name="Tian X."/>
            <person name="Salerno W."/>
            <person name="Parikh A."/>
            <person name="Feasley C.L."/>
            <person name="Dalin E."/>
            <person name="Tu H."/>
            <person name="Huang E."/>
            <person name="Barry K."/>
            <person name="Lindquist E."/>
            <person name="Shapiro H."/>
            <person name="Bruce D."/>
            <person name="Schmutz J."/>
            <person name="Salamov A."/>
            <person name="Fey P."/>
            <person name="Gaudet P."/>
            <person name="Anjard C."/>
            <person name="Babu M.M."/>
            <person name="Basu S."/>
            <person name="Bushmanova Y."/>
            <person name="van der Wel H."/>
            <person name="Katoh-Kurasawa M."/>
            <person name="Dinh C."/>
            <person name="Coutinho P.M."/>
            <person name="Saito T."/>
            <person name="Elias M."/>
            <person name="Schaap P."/>
            <person name="Kay R.R."/>
            <person name="Henrissat B."/>
            <person name="Eichinger L."/>
            <person name="Rivero F."/>
            <person name="Putnam N.H."/>
            <person name="West C.M."/>
            <person name="Loomis W.F."/>
            <person name="Chisholm R.L."/>
            <person name="Shaulsky G."/>
            <person name="Strassmann J.E."/>
            <person name="Queller D.C."/>
            <person name="Kuspa A."/>
            <person name="Grigoriev I.V."/>
        </authorList>
    </citation>
    <scope>NUCLEOTIDE SEQUENCE [LARGE SCALE GENOMIC DNA]</scope>
    <source>
        <strain evidence="5">QSDP1</strain>
    </source>
</reference>
<feature type="coiled-coil region" evidence="1">
    <location>
        <begin position="346"/>
        <end position="473"/>
    </location>
</feature>
<dbReference type="InterPro" id="IPR040024">
    <property type="entry name" value="PPP1R21"/>
</dbReference>
<dbReference type="GeneID" id="10510811"/>
<gene>
    <name evidence="4" type="ORF">DICPUDRAFT_157996</name>
</gene>